<dbReference type="EMBL" id="JGZJ01000004">
    <property type="protein sequence ID" value="KFI83913.1"/>
    <property type="molecule type" value="Genomic_DNA"/>
</dbReference>
<feature type="domain" description="HTH cro/C1-type" evidence="1">
    <location>
        <begin position="32"/>
        <end position="81"/>
    </location>
</feature>
<dbReference type="Proteomes" id="UP000029109">
    <property type="component" value="Unassembled WGS sequence"/>
</dbReference>
<sequence>MLCTSKGIAVKYTPTAVTRNLRTLGEHASIQRKLLSLTVNDVAQRAGVSATTVVNLEHGKPVRTDSLFAVLGILQLAKPAIDATDPYHTDLGALRAAEQLPKRVRNRS</sequence>
<accession>A0A7V8HRE2</accession>
<dbReference type="GO" id="GO:0003677">
    <property type="term" value="F:DNA binding"/>
    <property type="evidence" value="ECO:0007669"/>
    <property type="project" value="InterPro"/>
</dbReference>
<reference evidence="2 3" key="1">
    <citation type="submission" date="2014-03" db="EMBL/GenBank/DDBJ databases">
        <title>Genomics of Bifidobacteria.</title>
        <authorList>
            <person name="Ventura M."/>
            <person name="Milani C."/>
            <person name="Lugli G.A."/>
        </authorList>
    </citation>
    <scope>NUCLEOTIDE SEQUENCE [LARGE SCALE GENOMIC DNA]</scope>
    <source>
        <strain evidence="2 3">LMG 21816</strain>
    </source>
</reference>
<dbReference type="InterPro" id="IPR001387">
    <property type="entry name" value="Cro/C1-type_HTH"/>
</dbReference>
<dbReference type="SUPFAM" id="SSF47413">
    <property type="entry name" value="lambda repressor-like DNA-binding domains"/>
    <property type="match status" value="1"/>
</dbReference>
<name>A0A7V8HRE2_9BIFI</name>
<gene>
    <name evidence="2" type="ORF">BPULL_0653</name>
</gene>
<protein>
    <submittedName>
        <fullName evidence="2">Helix-turn-helix domain-containing protein</fullName>
    </submittedName>
</protein>
<comment type="caution">
    <text evidence="2">The sequence shown here is derived from an EMBL/GenBank/DDBJ whole genome shotgun (WGS) entry which is preliminary data.</text>
</comment>
<organism evidence="2 3">
    <name type="scientific">Bifidobacterium pullorum</name>
    <dbReference type="NCBI Taxonomy" id="78448"/>
    <lineage>
        <taxon>Bacteria</taxon>
        <taxon>Bacillati</taxon>
        <taxon>Actinomycetota</taxon>
        <taxon>Actinomycetes</taxon>
        <taxon>Bifidobacteriales</taxon>
        <taxon>Bifidobacteriaceae</taxon>
        <taxon>Bifidobacterium</taxon>
    </lineage>
</organism>
<dbReference type="AlphaFoldDB" id="A0A7V8HRE2"/>
<proteinExistence type="predicted"/>
<dbReference type="PROSITE" id="PS50943">
    <property type="entry name" value="HTH_CROC1"/>
    <property type="match status" value="1"/>
</dbReference>
<evidence type="ECO:0000313" key="2">
    <source>
        <dbReference type="EMBL" id="KFI83913.1"/>
    </source>
</evidence>
<dbReference type="InterPro" id="IPR010982">
    <property type="entry name" value="Lambda_DNA-bd_dom_sf"/>
</dbReference>
<dbReference type="CDD" id="cd00093">
    <property type="entry name" value="HTH_XRE"/>
    <property type="match status" value="1"/>
</dbReference>
<dbReference type="Gene3D" id="1.10.260.40">
    <property type="entry name" value="lambda repressor-like DNA-binding domains"/>
    <property type="match status" value="1"/>
</dbReference>
<evidence type="ECO:0000313" key="3">
    <source>
        <dbReference type="Proteomes" id="UP000029109"/>
    </source>
</evidence>
<evidence type="ECO:0000259" key="1">
    <source>
        <dbReference type="PROSITE" id="PS50943"/>
    </source>
</evidence>